<dbReference type="Proteomes" id="UP000784294">
    <property type="component" value="Unassembled WGS sequence"/>
</dbReference>
<name>A0A448WUD2_9PLAT</name>
<accession>A0A448WUD2</accession>
<evidence type="ECO:0000313" key="1">
    <source>
        <dbReference type="EMBL" id="VEL20499.1"/>
    </source>
</evidence>
<protein>
    <submittedName>
        <fullName evidence="1">Uncharacterized protein</fullName>
    </submittedName>
</protein>
<dbReference type="EMBL" id="CAAALY010046709">
    <property type="protein sequence ID" value="VEL20499.1"/>
    <property type="molecule type" value="Genomic_DNA"/>
</dbReference>
<comment type="caution">
    <text evidence="1">The sequence shown here is derived from an EMBL/GenBank/DDBJ whole genome shotgun (WGS) entry which is preliminary data.</text>
</comment>
<proteinExistence type="predicted"/>
<reference evidence="1" key="1">
    <citation type="submission" date="2018-11" db="EMBL/GenBank/DDBJ databases">
        <authorList>
            <consortium name="Pathogen Informatics"/>
        </authorList>
    </citation>
    <scope>NUCLEOTIDE SEQUENCE</scope>
</reference>
<dbReference type="AlphaFoldDB" id="A0A448WUD2"/>
<sequence>MFLHSPTKHLTVHAAVPNLVRIKFLVFPRFAKLNPSNRTLKLRLAVRLVKSCFFACSASLASRNCILPLAHAFTSIPSSDCTLQASYYHCLSLPACLERIPRRKD</sequence>
<evidence type="ECO:0000313" key="2">
    <source>
        <dbReference type="Proteomes" id="UP000784294"/>
    </source>
</evidence>
<keyword evidence="2" id="KW-1185">Reference proteome</keyword>
<gene>
    <name evidence="1" type="ORF">PXEA_LOCUS13939</name>
</gene>
<organism evidence="1 2">
    <name type="scientific">Protopolystoma xenopodis</name>
    <dbReference type="NCBI Taxonomy" id="117903"/>
    <lineage>
        <taxon>Eukaryota</taxon>
        <taxon>Metazoa</taxon>
        <taxon>Spiralia</taxon>
        <taxon>Lophotrochozoa</taxon>
        <taxon>Platyhelminthes</taxon>
        <taxon>Monogenea</taxon>
        <taxon>Polyopisthocotylea</taxon>
        <taxon>Polystomatidea</taxon>
        <taxon>Polystomatidae</taxon>
        <taxon>Protopolystoma</taxon>
    </lineage>
</organism>